<sequence length="125" mass="13148">MGLPSSGGWGWYIMGLAQGHHDNPHYGQRQSDPLLDAQLVAEEQDGDGGDEGDPQPFPQRKRDTNGDCPGGLGEQQVGEGDEEPHRQIVDPAALALWDQGHGGGAGDLGQDGPRQEEAGQKQGTG</sequence>
<evidence type="ECO:0000313" key="2">
    <source>
        <dbReference type="EMBL" id="GJB93664.1"/>
    </source>
</evidence>
<feature type="compositionally biased region" description="Gly residues" evidence="1">
    <location>
        <begin position="100"/>
        <end position="109"/>
    </location>
</feature>
<protein>
    <submittedName>
        <fullName evidence="2">Uncharacterized protein</fullName>
    </submittedName>
</protein>
<dbReference type="AlphaFoldDB" id="A0ABD0BCJ5"/>
<dbReference type="Proteomes" id="UP000737420">
    <property type="component" value="Unassembled WGS sequence"/>
</dbReference>
<dbReference type="EMBL" id="BPOP01000054">
    <property type="protein sequence ID" value="GJB93664.1"/>
    <property type="molecule type" value="Genomic_DNA"/>
</dbReference>
<gene>
    <name evidence="2" type="ORF">KAM382_37250</name>
</gene>
<organism evidence="2 3">
    <name type="scientific">Aeromonas caviae</name>
    <name type="common">Aeromonas punctata</name>
    <dbReference type="NCBI Taxonomy" id="648"/>
    <lineage>
        <taxon>Bacteria</taxon>
        <taxon>Pseudomonadati</taxon>
        <taxon>Pseudomonadota</taxon>
        <taxon>Gammaproteobacteria</taxon>
        <taxon>Aeromonadales</taxon>
        <taxon>Aeromonadaceae</taxon>
        <taxon>Aeromonas</taxon>
    </lineage>
</organism>
<reference evidence="2 3" key="1">
    <citation type="submission" date="2021-07" db="EMBL/GenBank/DDBJ databases">
        <title>Draft genome sequence of carbapenem-resistant Aeromonas spp. in Japan.</title>
        <authorList>
            <person name="Maehana S."/>
            <person name="Suzuki M."/>
            <person name="Kitasato H."/>
        </authorList>
    </citation>
    <scope>NUCLEOTIDE SEQUENCE [LARGE SCALE GENOMIC DNA]</scope>
    <source>
        <strain evidence="2 3">KAM382</strain>
    </source>
</reference>
<comment type="caution">
    <text evidence="2">The sequence shown here is derived from an EMBL/GenBank/DDBJ whole genome shotgun (WGS) entry which is preliminary data.</text>
</comment>
<feature type="compositionally biased region" description="Gly residues" evidence="1">
    <location>
        <begin position="1"/>
        <end position="10"/>
    </location>
</feature>
<feature type="compositionally biased region" description="Acidic residues" evidence="1">
    <location>
        <begin position="42"/>
        <end position="53"/>
    </location>
</feature>
<evidence type="ECO:0000313" key="3">
    <source>
        <dbReference type="Proteomes" id="UP000737420"/>
    </source>
</evidence>
<feature type="region of interest" description="Disordered" evidence="1">
    <location>
        <begin position="1"/>
        <end position="125"/>
    </location>
</feature>
<accession>A0ABD0BCJ5</accession>
<evidence type="ECO:0000256" key="1">
    <source>
        <dbReference type="SAM" id="MobiDB-lite"/>
    </source>
</evidence>
<name>A0ABD0BCJ5_AERCA</name>
<proteinExistence type="predicted"/>